<reference evidence="2 3" key="1">
    <citation type="submission" date="2024-11" db="EMBL/GenBank/DDBJ databases">
        <title>Chromosome-level genome assembly of the freshwater bivalve Anodonta woodiana.</title>
        <authorList>
            <person name="Chen X."/>
        </authorList>
    </citation>
    <scope>NUCLEOTIDE SEQUENCE [LARGE SCALE GENOMIC DNA]</scope>
    <source>
        <strain evidence="2">MN2024</strain>
        <tissue evidence="2">Gills</tissue>
    </source>
</reference>
<dbReference type="EMBL" id="JBJQND010000003">
    <property type="protein sequence ID" value="KAL3883739.1"/>
    <property type="molecule type" value="Genomic_DNA"/>
</dbReference>
<dbReference type="AlphaFoldDB" id="A0ABD3XBV8"/>
<accession>A0ABD3XBV8</accession>
<evidence type="ECO:0000256" key="1">
    <source>
        <dbReference type="SAM" id="MobiDB-lite"/>
    </source>
</evidence>
<evidence type="ECO:0000313" key="2">
    <source>
        <dbReference type="EMBL" id="KAL3883739.1"/>
    </source>
</evidence>
<name>A0ABD3XBV8_SINWO</name>
<proteinExistence type="predicted"/>
<feature type="region of interest" description="Disordered" evidence="1">
    <location>
        <begin position="184"/>
        <end position="242"/>
    </location>
</feature>
<comment type="caution">
    <text evidence="2">The sequence shown here is derived from an EMBL/GenBank/DDBJ whole genome shotgun (WGS) entry which is preliminary data.</text>
</comment>
<organism evidence="2 3">
    <name type="scientific">Sinanodonta woodiana</name>
    <name type="common">Chinese pond mussel</name>
    <name type="synonym">Anodonta woodiana</name>
    <dbReference type="NCBI Taxonomy" id="1069815"/>
    <lineage>
        <taxon>Eukaryota</taxon>
        <taxon>Metazoa</taxon>
        <taxon>Spiralia</taxon>
        <taxon>Lophotrochozoa</taxon>
        <taxon>Mollusca</taxon>
        <taxon>Bivalvia</taxon>
        <taxon>Autobranchia</taxon>
        <taxon>Heteroconchia</taxon>
        <taxon>Palaeoheterodonta</taxon>
        <taxon>Unionida</taxon>
        <taxon>Unionoidea</taxon>
        <taxon>Unionidae</taxon>
        <taxon>Unioninae</taxon>
        <taxon>Sinanodonta</taxon>
    </lineage>
</organism>
<feature type="compositionally biased region" description="Polar residues" evidence="1">
    <location>
        <begin position="205"/>
        <end position="238"/>
    </location>
</feature>
<sequence length="362" mass="40520">MRRATTHSLSKSNANEVKGDARLKKLRKHATQMQLLKSSLHNRSLSSLHEKKSQFPEYFSMADSEEDGRLVEAWKERKMRKKEKKRRKIEAKLRLIDEEQQMYRMGYAGYIPNNAAIGPFRVAGYAAGAFRPPVMRPYYPGSEQENYYIPGHNMYHPQLSVPGGFYGYQTNQHQNFPNIPVNGTANVRSTSTPASVDGNSKDVHSQPTTKTNLPRQATEEPTSVSSFRGASVQPSMTGSFRVPPIQRKSTLMGAPVSTDASYHEEPINADGSFHGGPIPMDGTFRGAPSLRRHTSAISYPQMAGEAPFDFHNGQFYGQFAPQGYMYESYEDNALNRWRAASRATHLQTLGPNLEIGISDNPN</sequence>
<protein>
    <submittedName>
        <fullName evidence="2">Uncharacterized protein</fullName>
    </submittedName>
</protein>
<keyword evidence="3" id="KW-1185">Reference proteome</keyword>
<evidence type="ECO:0000313" key="3">
    <source>
        <dbReference type="Proteomes" id="UP001634394"/>
    </source>
</evidence>
<gene>
    <name evidence="2" type="ORF">ACJMK2_029973</name>
</gene>
<dbReference type="Proteomes" id="UP001634394">
    <property type="component" value="Unassembled WGS sequence"/>
</dbReference>
<feature type="compositionally biased region" description="Polar residues" evidence="1">
    <location>
        <begin position="184"/>
        <end position="198"/>
    </location>
</feature>